<dbReference type="PROSITE" id="PS51318">
    <property type="entry name" value="TAT"/>
    <property type="match status" value="1"/>
</dbReference>
<keyword evidence="1" id="KW-0732">Signal</keyword>
<evidence type="ECO:0000313" key="3">
    <source>
        <dbReference type="Proteomes" id="UP000620139"/>
    </source>
</evidence>
<proteinExistence type="predicted"/>
<reference evidence="2" key="1">
    <citation type="submission" date="2020-12" db="EMBL/GenBank/DDBJ databases">
        <title>The genome sequence of Inhella sp. 4Y17.</title>
        <authorList>
            <person name="Liu Y."/>
        </authorList>
    </citation>
    <scope>NUCLEOTIDE SEQUENCE</scope>
    <source>
        <strain evidence="2">4Y10</strain>
    </source>
</reference>
<name>A0A931IVY0_9BURK</name>
<feature type="chain" id="PRO_5037643774" evidence="1">
    <location>
        <begin position="29"/>
        <end position="443"/>
    </location>
</feature>
<gene>
    <name evidence="2" type="ORF">I7X43_03890</name>
</gene>
<accession>A0A931IVY0</accession>
<sequence>MKPTTTRRALLRAACALTAAGSWPTARAQTQTDYKALVCIYLAGGCDGHNVLIPMEATAHAAYRQARGALALPDNSATLLPISTPQGPFALHSGLQAIHPLWAQGQLAAVANVGPLAAPTTRAQLLASSVPLPSNLYSHSDQMQIAQAGNATGGGTGWGGRVADAVNSRNGTARFPASVSLSGNALFAAGTQVQSASLLPDNNLDMSGMAVWPDSAAAARRQALNDILMLDSGVRLVQGANQVRRDAIALNTLLRSSGSATVNTVFPGTNLGRQLRQVARVIALRNTVGMRRQVFFCQLGGFDTHSNQSWTFWDLQRQVAEGLAAFHTAMQELGTATQVTAFTQSEFGRTLQPSGSGCDHGWGNHLLVLGGAVRGGQVYGRFPYPALGGADDANGRGALIPSTSLEQFGATLARWFGADATALATAFPNLAAFAPQDLGFMLA</sequence>
<dbReference type="Proteomes" id="UP000620139">
    <property type="component" value="Unassembled WGS sequence"/>
</dbReference>
<evidence type="ECO:0000256" key="1">
    <source>
        <dbReference type="SAM" id="SignalP"/>
    </source>
</evidence>
<dbReference type="InterPro" id="IPR006311">
    <property type="entry name" value="TAT_signal"/>
</dbReference>
<dbReference type="PANTHER" id="PTHR43737">
    <property type="entry name" value="BLL7424 PROTEIN"/>
    <property type="match status" value="1"/>
</dbReference>
<organism evidence="2 3">
    <name type="scientific">Inhella gelatinilytica</name>
    <dbReference type="NCBI Taxonomy" id="2795030"/>
    <lineage>
        <taxon>Bacteria</taxon>
        <taxon>Pseudomonadati</taxon>
        <taxon>Pseudomonadota</taxon>
        <taxon>Betaproteobacteria</taxon>
        <taxon>Burkholderiales</taxon>
        <taxon>Sphaerotilaceae</taxon>
        <taxon>Inhella</taxon>
    </lineage>
</organism>
<comment type="caution">
    <text evidence="2">The sequence shown here is derived from an EMBL/GenBank/DDBJ whole genome shotgun (WGS) entry which is preliminary data.</text>
</comment>
<dbReference type="PANTHER" id="PTHR43737:SF1">
    <property type="entry name" value="DUF1501 DOMAIN-CONTAINING PROTEIN"/>
    <property type="match status" value="1"/>
</dbReference>
<feature type="signal peptide" evidence="1">
    <location>
        <begin position="1"/>
        <end position="28"/>
    </location>
</feature>
<dbReference type="InterPro" id="IPR010869">
    <property type="entry name" value="DUF1501"/>
</dbReference>
<protein>
    <submittedName>
        <fullName evidence="2">DUF1501 domain-containing protein</fullName>
    </submittedName>
</protein>
<dbReference type="AlphaFoldDB" id="A0A931IVY0"/>
<dbReference type="Pfam" id="PF07394">
    <property type="entry name" value="DUF1501"/>
    <property type="match status" value="1"/>
</dbReference>
<keyword evidence="3" id="KW-1185">Reference proteome</keyword>
<dbReference type="RefSeq" id="WP_198099570.1">
    <property type="nucleotide sequence ID" value="NZ_JAEDAL010000001.1"/>
</dbReference>
<evidence type="ECO:0000313" key="2">
    <source>
        <dbReference type="EMBL" id="MBH9551985.1"/>
    </source>
</evidence>
<dbReference type="EMBL" id="JAEDAL010000001">
    <property type="protein sequence ID" value="MBH9551985.1"/>
    <property type="molecule type" value="Genomic_DNA"/>
</dbReference>